<proteinExistence type="inferred from homology"/>
<dbReference type="SUPFAM" id="SSF81301">
    <property type="entry name" value="Nucleotidyltransferase"/>
    <property type="match status" value="1"/>
</dbReference>
<evidence type="ECO:0000256" key="1">
    <source>
        <dbReference type="ARBA" id="ARBA00010574"/>
    </source>
</evidence>
<dbReference type="Gene3D" id="3.30.460.10">
    <property type="entry name" value="Beta Polymerase, domain 2"/>
    <property type="match status" value="1"/>
</dbReference>
<dbReference type="GO" id="GO:0017148">
    <property type="term" value="P:negative regulation of translation"/>
    <property type="evidence" value="ECO:0007669"/>
    <property type="project" value="UniProtKB-UniRule"/>
</dbReference>
<gene>
    <name evidence="5 6" type="primary">rsfS</name>
    <name evidence="6" type="ORF">skT53_35460</name>
</gene>
<evidence type="ECO:0000313" key="6">
    <source>
        <dbReference type="EMBL" id="BCJ88561.1"/>
    </source>
</evidence>
<accession>A0A7I8DKW1</accession>
<dbReference type="PANTHER" id="PTHR21043">
    <property type="entry name" value="IOJAP SUPERFAMILY ORTHOLOG"/>
    <property type="match status" value="1"/>
</dbReference>
<dbReference type="GO" id="GO:0090071">
    <property type="term" value="P:negative regulation of ribosome biogenesis"/>
    <property type="evidence" value="ECO:0007669"/>
    <property type="project" value="UniProtKB-UniRule"/>
</dbReference>
<reference evidence="6 7" key="1">
    <citation type="submission" date="2020-08" db="EMBL/GenBank/DDBJ databases">
        <title>Complete Genome Sequence of Effusibacillus dendaii Strain skT53, Isolated from Farmland soil.</title>
        <authorList>
            <person name="Konishi T."/>
            <person name="Kawasaki H."/>
        </authorList>
    </citation>
    <scope>NUCLEOTIDE SEQUENCE [LARGE SCALE GENOMIC DNA]</scope>
    <source>
        <strain evidence="7">skT53</strain>
    </source>
</reference>
<dbReference type="Proteomes" id="UP000593802">
    <property type="component" value="Chromosome"/>
</dbReference>
<keyword evidence="7" id="KW-1185">Reference proteome</keyword>
<dbReference type="InterPro" id="IPR004394">
    <property type="entry name" value="Iojap/RsfS/C7orf30"/>
</dbReference>
<sequence>MGEKTVEYARLAAAAVADKKAKDIVMLDIRGLSVIADYFVLCSGNSTTQVQAIAKAVKEKMGQKGITVKGMEGYDEAKWVLIDCGDVVVHVFREEEREFYNLDRIWSDAHELSIV</sequence>
<name>A0A7I8DKW1_9BACL</name>
<dbReference type="HAMAP" id="MF_01477">
    <property type="entry name" value="Iojap_RsfS"/>
    <property type="match status" value="1"/>
</dbReference>
<evidence type="ECO:0000256" key="5">
    <source>
        <dbReference type="HAMAP-Rule" id="MF_01477"/>
    </source>
</evidence>
<dbReference type="AlphaFoldDB" id="A0A7I8DKW1"/>
<dbReference type="EMBL" id="AP023366">
    <property type="protein sequence ID" value="BCJ88561.1"/>
    <property type="molecule type" value="Genomic_DNA"/>
</dbReference>
<evidence type="ECO:0000256" key="4">
    <source>
        <dbReference type="ARBA" id="ARBA00022845"/>
    </source>
</evidence>
<dbReference type="FunFam" id="3.30.460.10:FF:000015">
    <property type="entry name" value="Ribosomal silencing factor RsfS"/>
    <property type="match status" value="1"/>
</dbReference>
<comment type="function">
    <text evidence="5">Functions as a ribosomal silencing factor. Interacts with ribosomal protein uL14 (rplN), blocking formation of intersubunit bridge B8. Prevents association of the 30S and 50S ribosomal subunits and the formation of functional ribosomes, thus repressing translation.</text>
</comment>
<comment type="subunit">
    <text evidence="5">Interacts with ribosomal protein uL14 (rplN).</text>
</comment>
<organism evidence="6 7">
    <name type="scientific">Effusibacillus dendaii</name>
    <dbReference type="NCBI Taxonomy" id="2743772"/>
    <lineage>
        <taxon>Bacteria</taxon>
        <taxon>Bacillati</taxon>
        <taxon>Bacillota</taxon>
        <taxon>Bacilli</taxon>
        <taxon>Bacillales</taxon>
        <taxon>Alicyclobacillaceae</taxon>
        <taxon>Effusibacillus</taxon>
    </lineage>
</organism>
<dbReference type="InterPro" id="IPR043519">
    <property type="entry name" value="NT_sf"/>
</dbReference>
<evidence type="ECO:0000256" key="2">
    <source>
        <dbReference type="ARBA" id="ARBA00022490"/>
    </source>
</evidence>
<dbReference type="Pfam" id="PF02410">
    <property type="entry name" value="RsfS"/>
    <property type="match status" value="1"/>
</dbReference>
<dbReference type="GO" id="GO:0042256">
    <property type="term" value="P:cytosolic ribosome assembly"/>
    <property type="evidence" value="ECO:0007669"/>
    <property type="project" value="UniProtKB-UniRule"/>
</dbReference>
<comment type="similarity">
    <text evidence="1 5">Belongs to the Iojap/RsfS family.</text>
</comment>
<keyword evidence="3 5" id="KW-0678">Repressor</keyword>
<evidence type="ECO:0000256" key="3">
    <source>
        <dbReference type="ARBA" id="ARBA00022491"/>
    </source>
</evidence>
<dbReference type="PANTHER" id="PTHR21043:SF0">
    <property type="entry name" value="MITOCHONDRIAL ASSEMBLY OF RIBOSOMAL LARGE SUBUNIT PROTEIN 1"/>
    <property type="match status" value="1"/>
</dbReference>
<keyword evidence="2 5" id="KW-0963">Cytoplasm</keyword>
<protein>
    <recommendedName>
        <fullName evidence="5">Ribosomal silencing factor RsfS</fullName>
    </recommendedName>
</protein>
<comment type="subcellular location">
    <subcellularLocation>
        <location evidence="5">Cytoplasm</location>
    </subcellularLocation>
</comment>
<dbReference type="RefSeq" id="WP_200759148.1">
    <property type="nucleotide sequence ID" value="NZ_AP023366.1"/>
</dbReference>
<dbReference type="KEGG" id="eff:skT53_35460"/>
<evidence type="ECO:0000313" key="7">
    <source>
        <dbReference type="Proteomes" id="UP000593802"/>
    </source>
</evidence>
<dbReference type="GO" id="GO:0005737">
    <property type="term" value="C:cytoplasm"/>
    <property type="evidence" value="ECO:0007669"/>
    <property type="project" value="UniProtKB-SubCell"/>
</dbReference>
<keyword evidence="4 5" id="KW-0810">Translation regulation</keyword>
<dbReference type="GO" id="GO:0043023">
    <property type="term" value="F:ribosomal large subunit binding"/>
    <property type="evidence" value="ECO:0007669"/>
    <property type="project" value="TreeGrafter"/>
</dbReference>
<dbReference type="NCBIfam" id="TIGR00090">
    <property type="entry name" value="rsfS_iojap_ybeB"/>
    <property type="match status" value="1"/>
</dbReference>